<dbReference type="Gene3D" id="3.10.310.50">
    <property type="match status" value="1"/>
</dbReference>
<proteinExistence type="predicted"/>
<dbReference type="KEGG" id="mico:GDR74_01940"/>
<keyword evidence="2" id="KW-1133">Transmembrane helix</keyword>
<evidence type="ECO:0000313" key="5">
    <source>
        <dbReference type="Proteomes" id="UP000325614"/>
    </source>
</evidence>
<evidence type="ECO:0000259" key="3">
    <source>
        <dbReference type="Pfam" id="PF04536"/>
    </source>
</evidence>
<feature type="domain" description="TPM" evidence="3">
    <location>
        <begin position="84"/>
        <end position="205"/>
    </location>
</feature>
<dbReference type="Proteomes" id="UP000325614">
    <property type="component" value="Chromosome"/>
</dbReference>
<dbReference type="AlphaFoldDB" id="A0A5P9JYS3"/>
<dbReference type="PROSITE" id="PS51257">
    <property type="entry name" value="PROKAR_LIPOPROTEIN"/>
    <property type="match status" value="1"/>
</dbReference>
<dbReference type="PANTHER" id="PTHR30373">
    <property type="entry name" value="UPF0603 PROTEIN YGCG"/>
    <property type="match status" value="1"/>
</dbReference>
<evidence type="ECO:0000256" key="1">
    <source>
        <dbReference type="SAM" id="MobiDB-lite"/>
    </source>
</evidence>
<evidence type="ECO:0000256" key="2">
    <source>
        <dbReference type="SAM" id="Phobius"/>
    </source>
</evidence>
<feature type="region of interest" description="Disordered" evidence="1">
    <location>
        <begin position="1"/>
        <end position="49"/>
    </location>
</feature>
<feature type="region of interest" description="Disordered" evidence="1">
    <location>
        <begin position="260"/>
        <end position="309"/>
    </location>
</feature>
<protein>
    <recommendedName>
        <fullName evidence="3">TPM domain-containing protein</fullName>
    </recommendedName>
</protein>
<keyword evidence="2" id="KW-0472">Membrane</keyword>
<keyword evidence="2" id="KW-0812">Transmembrane</keyword>
<dbReference type="InterPro" id="IPR007621">
    <property type="entry name" value="TPM_dom"/>
</dbReference>
<feature type="transmembrane region" description="Helical" evidence="2">
    <location>
        <begin position="233"/>
        <end position="250"/>
    </location>
</feature>
<dbReference type="PANTHER" id="PTHR30373:SF2">
    <property type="entry name" value="UPF0603 PROTEIN YGCG"/>
    <property type="match status" value="1"/>
</dbReference>
<feature type="compositionally biased region" description="Low complexity" evidence="1">
    <location>
        <begin position="39"/>
        <end position="49"/>
    </location>
</feature>
<reference evidence="4 5" key="1">
    <citation type="submission" date="2019-10" db="EMBL/GenBank/DDBJ databases">
        <title>Isolation, Identification of Microvirga thermotolerans HR1, a novel thermophilic bacterium and Comparative Genomics of the genus Microvirga.</title>
        <authorList>
            <person name="Li J."/>
            <person name="Zhang W."/>
            <person name="Lin M."/>
            <person name="Wang J."/>
        </authorList>
    </citation>
    <scope>NUCLEOTIDE SEQUENCE [LARGE SCALE GENOMIC DNA]</scope>
    <source>
        <strain evidence="4 5">HR1</strain>
    </source>
</reference>
<evidence type="ECO:0000313" key="4">
    <source>
        <dbReference type="EMBL" id="QFU15074.1"/>
    </source>
</evidence>
<dbReference type="Pfam" id="PF04536">
    <property type="entry name" value="TPM_phosphatase"/>
    <property type="match status" value="1"/>
</dbReference>
<name>A0A5P9JYS3_9HYPH</name>
<organism evidence="4 5">
    <name type="scientific">Microvirga thermotolerans</name>
    <dbReference type="NCBI Taxonomy" id="2651334"/>
    <lineage>
        <taxon>Bacteria</taxon>
        <taxon>Pseudomonadati</taxon>
        <taxon>Pseudomonadota</taxon>
        <taxon>Alphaproteobacteria</taxon>
        <taxon>Hyphomicrobiales</taxon>
        <taxon>Methylobacteriaceae</taxon>
        <taxon>Microvirga</taxon>
    </lineage>
</organism>
<gene>
    <name evidence="4" type="ORF">GDR74_01940</name>
</gene>
<keyword evidence="5" id="KW-1185">Reference proteome</keyword>
<accession>A0A5P9JYS3</accession>
<sequence>MRGLPSFPSSLAGQGSGGGCRRRTGTGRALAPPSPSLPRSPFLPRSPSLPHEGGEGWTALLLALLILFPVLALAQSFPALTGRVVDAANLLRPEERAALEAKLKAHEDRTSDQVVVATVPTLGGLEVEDYANRLFRHWQLGRKDRNNGVLLLVAPKERKVRIEVGYGLEGALTDALSKVIITTAVAPQFQKGNFAGGIDAGVDAILSILTGDAEEWQRRATVREDESESVDPWVALVVMVILFVVISNIVRDVRGRRGRSGGPWIVPTGGGWSGGSGGGWSGGGWSGGSGGGFSGGGGSSGGGGASGNW</sequence>
<dbReference type="EMBL" id="CP045423">
    <property type="protein sequence ID" value="QFU15074.1"/>
    <property type="molecule type" value="Genomic_DNA"/>
</dbReference>
<feature type="compositionally biased region" description="Gly residues" evidence="1">
    <location>
        <begin position="268"/>
        <end position="309"/>
    </location>
</feature>